<reference evidence="2" key="1">
    <citation type="submission" date="2017-01" db="EMBL/GenBank/DDBJ databases">
        <authorList>
            <person name="Varghese N."/>
            <person name="Submissions S."/>
        </authorList>
    </citation>
    <scope>NUCLEOTIDE SEQUENCE [LARGE SCALE GENOMIC DNA]</scope>
    <source>
        <strain evidence="2">DSM 17126</strain>
    </source>
</reference>
<keyword evidence="2" id="KW-1185">Reference proteome</keyword>
<dbReference type="EMBL" id="FTNY01000002">
    <property type="protein sequence ID" value="SIS32417.1"/>
    <property type="molecule type" value="Genomic_DNA"/>
</dbReference>
<proteinExistence type="predicted"/>
<organism evidence="1 2">
    <name type="scientific">Chryseobacterium shigense</name>
    <dbReference type="NCBI Taxonomy" id="297244"/>
    <lineage>
        <taxon>Bacteria</taxon>
        <taxon>Pseudomonadati</taxon>
        <taxon>Bacteroidota</taxon>
        <taxon>Flavobacteriia</taxon>
        <taxon>Flavobacteriales</taxon>
        <taxon>Weeksellaceae</taxon>
        <taxon>Chryseobacterium group</taxon>
        <taxon>Chryseobacterium</taxon>
    </lineage>
</organism>
<dbReference type="AlphaFoldDB" id="A0A1N7I5S4"/>
<evidence type="ECO:0000313" key="1">
    <source>
        <dbReference type="EMBL" id="SIS32417.1"/>
    </source>
</evidence>
<accession>A0A1N7I5S4</accession>
<dbReference type="Proteomes" id="UP000186373">
    <property type="component" value="Unassembled WGS sequence"/>
</dbReference>
<name>A0A1N7I5S4_9FLAO</name>
<protein>
    <submittedName>
        <fullName evidence="1">Uncharacterized protein</fullName>
    </submittedName>
</protein>
<sequence length="46" mass="5562">MATQYVNVLEQYKLFFVNRPFTFPGDKTVNKKQRYTVLIMIFRDIS</sequence>
<gene>
    <name evidence="1" type="ORF">SAMN05421639_102208</name>
</gene>
<evidence type="ECO:0000313" key="2">
    <source>
        <dbReference type="Proteomes" id="UP000186373"/>
    </source>
</evidence>